<gene>
    <name evidence="4" type="primary">csgF</name>
    <name evidence="4" type="ORF">SIN8267_02809</name>
</gene>
<protein>
    <recommendedName>
        <fullName evidence="2">Curli production assembly/transport component CsgF</fullName>
    </recommendedName>
</protein>
<organism evidence="4 5">
    <name type="scientific">Sinobacterium norvegicum</name>
    <dbReference type="NCBI Taxonomy" id="1641715"/>
    <lineage>
        <taxon>Bacteria</taxon>
        <taxon>Pseudomonadati</taxon>
        <taxon>Pseudomonadota</taxon>
        <taxon>Gammaproteobacteria</taxon>
        <taxon>Cellvibrionales</taxon>
        <taxon>Spongiibacteraceae</taxon>
        <taxon>Sinobacterium</taxon>
    </lineage>
</organism>
<evidence type="ECO:0000256" key="3">
    <source>
        <dbReference type="ARBA" id="ARBA00022729"/>
    </source>
</evidence>
<evidence type="ECO:0000313" key="4">
    <source>
        <dbReference type="EMBL" id="CAH0992676.1"/>
    </source>
</evidence>
<dbReference type="RefSeq" id="WP_237445354.1">
    <property type="nucleotide sequence ID" value="NZ_CAKLPX010000003.1"/>
</dbReference>
<comment type="caution">
    <text evidence="4">The sequence shown here is derived from an EMBL/GenBank/DDBJ whole genome shotgun (WGS) entry which is preliminary data.</text>
</comment>
<evidence type="ECO:0000256" key="2">
    <source>
        <dbReference type="ARBA" id="ARBA00014031"/>
    </source>
</evidence>
<keyword evidence="3" id="KW-0732">Signal</keyword>
<comment type="function">
    <text evidence="1">May be involved in the biogenesis of curli organelles.</text>
</comment>
<keyword evidence="5" id="KW-1185">Reference proteome</keyword>
<evidence type="ECO:0000313" key="5">
    <source>
        <dbReference type="Proteomes" id="UP000838100"/>
    </source>
</evidence>
<dbReference type="Proteomes" id="UP000838100">
    <property type="component" value="Unassembled WGS sequence"/>
</dbReference>
<dbReference type="EMBL" id="CAKLPX010000003">
    <property type="protein sequence ID" value="CAH0992676.1"/>
    <property type="molecule type" value="Genomic_DNA"/>
</dbReference>
<dbReference type="InterPro" id="IPR018893">
    <property type="entry name" value="T8SS_CsgF"/>
</dbReference>
<evidence type="ECO:0000256" key="1">
    <source>
        <dbReference type="ARBA" id="ARBA00003989"/>
    </source>
</evidence>
<accession>A0ABN8EJQ2</accession>
<sequence length="128" mass="14420">MFIKLFILIFVLLFTGRVFSGQLIYQPVNPSFGGSPINSSYLLDTANAQNKHKDPDAREYEEPSKLERFTTSLEQRLLNDLLNNGEGGTLQTDDFFIEVDDSDGVLEVDIRDRLTGETSEIIVDSLTE</sequence>
<name>A0ABN8EJQ2_9GAMM</name>
<reference evidence="4" key="1">
    <citation type="submission" date="2021-12" db="EMBL/GenBank/DDBJ databases">
        <authorList>
            <person name="Rodrigo-Torres L."/>
            <person name="Arahal R. D."/>
            <person name="Lucena T."/>
        </authorList>
    </citation>
    <scope>NUCLEOTIDE SEQUENCE</scope>
    <source>
        <strain evidence="4">CECT 8267</strain>
    </source>
</reference>
<proteinExistence type="predicted"/>
<dbReference type="Pfam" id="PF10614">
    <property type="entry name" value="CsgF"/>
    <property type="match status" value="1"/>
</dbReference>